<proteinExistence type="predicted"/>
<reference evidence="1 2" key="1">
    <citation type="journal article" date="2016" name="Nat. Commun.">
        <title>Thousands of microbial genomes shed light on interconnected biogeochemical processes in an aquifer system.</title>
        <authorList>
            <person name="Anantharaman K."/>
            <person name="Brown C.T."/>
            <person name="Hug L.A."/>
            <person name="Sharon I."/>
            <person name="Castelle C.J."/>
            <person name="Probst A.J."/>
            <person name="Thomas B.C."/>
            <person name="Singh A."/>
            <person name="Wilkins M.J."/>
            <person name="Karaoz U."/>
            <person name="Brodie E.L."/>
            <person name="Williams K.H."/>
            <person name="Hubbard S.S."/>
            <person name="Banfield J.F."/>
        </authorList>
    </citation>
    <scope>NUCLEOTIDE SEQUENCE [LARGE SCALE GENOMIC DNA]</scope>
</reference>
<dbReference type="EMBL" id="MFKT01000017">
    <property type="protein sequence ID" value="OGG53123.1"/>
    <property type="molecule type" value="Genomic_DNA"/>
</dbReference>
<dbReference type="InterPro" id="IPR050793">
    <property type="entry name" value="CMP-NeuNAc_synthase"/>
</dbReference>
<organism evidence="1 2">
    <name type="scientific">Candidatus Kaiserbacteria bacterium RIFCSPHIGHO2_01_FULL_53_29</name>
    <dbReference type="NCBI Taxonomy" id="1798480"/>
    <lineage>
        <taxon>Bacteria</taxon>
        <taxon>Candidatus Kaiseribacteriota</taxon>
    </lineage>
</organism>
<dbReference type="GO" id="GO:0008781">
    <property type="term" value="F:N-acylneuraminate cytidylyltransferase activity"/>
    <property type="evidence" value="ECO:0007669"/>
    <property type="project" value="TreeGrafter"/>
</dbReference>
<name>A0A1F6CVD4_9BACT</name>
<dbReference type="AlphaFoldDB" id="A0A1F6CVD4"/>
<dbReference type="Gene3D" id="3.90.550.10">
    <property type="entry name" value="Spore Coat Polysaccharide Biosynthesis Protein SpsA, Chain A"/>
    <property type="match status" value="1"/>
</dbReference>
<evidence type="ECO:0000313" key="2">
    <source>
        <dbReference type="Proteomes" id="UP000176863"/>
    </source>
</evidence>
<dbReference type="SUPFAM" id="SSF53448">
    <property type="entry name" value="Nucleotide-diphospho-sugar transferases"/>
    <property type="match status" value="1"/>
</dbReference>
<evidence type="ECO:0000313" key="1">
    <source>
        <dbReference type="EMBL" id="OGG53123.1"/>
    </source>
</evidence>
<dbReference type="PANTHER" id="PTHR21485">
    <property type="entry name" value="HAD SUPERFAMILY MEMBERS CMAS AND KDSC"/>
    <property type="match status" value="1"/>
</dbReference>
<accession>A0A1F6CVD4</accession>
<dbReference type="InterPro" id="IPR029044">
    <property type="entry name" value="Nucleotide-diphossugar_trans"/>
</dbReference>
<dbReference type="Pfam" id="PF02348">
    <property type="entry name" value="CTP_transf_3"/>
    <property type="match status" value="1"/>
</dbReference>
<dbReference type="Proteomes" id="UP000176863">
    <property type="component" value="Unassembled WGS sequence"/>
</dbReference>
<dbReference type="CDD" id="cd02513">
    <property type="entry name" value="CMP-NeuAc_Synthase"/>
    <property type="match status" value="1"/>
</dbReference>
<dbReference type="PANTHER" id="PTHR21485:SF6">
    <property type="entry name" value="N-ACYLNEURAMINATE CYTIDYLYLTRANSFERASE-RELATED"/>
    <property type="match status" value="1"/>
</dbReference>
<dbReference type="STRING" id="1798480.A2851_00405"/>
<comment type="caution">
    <text evidence="1">The sequence shown here is derived from an EMBL/GenBank/DDBJ whole genome shotgun (WGS) entry which is preliminary data.</text>
</comment>
<sequence length="232" mass="25551">MKPLCIIPARGGSKRFPRKNIALLHGKPLLTYVIEAAIQSNVFEHVCVSSDDDEILKIAKESGADLLLQRPAELAADTARVPHVCASVLRACAEKGSSYPSFAVMLPTSPLCNAEDVRAAFAIFAKNDANYVASMAAYDEPPQAAMSVKGNELKSFFTTDGLTKRSQDLEKLYYIDGSVLFARTEVFLREGDFCGSKTIPYFIPPERSVDIDTPLDLLWAEFLMTRNEASHR</sequence>
<protein>
    <recommendedName>
        <fullName evidence="3">Pseudaminic acid cytidylyltransferase</fullName>
    </recommendedName>
</protein>
<evidence type="ECO:0008006" key="3">
    <source>
        <dbReference type="Google" id="ProtNLM"/>
    </source>
</evidence>
<gene>
    <name evidence="1" type="ORF">A2851_00405</name>
</gene>
<dbReference type="InterPro" id="IPR003329">
    <property type="entry name" value="Cytidylyl_trans"/>
</dbReference>